<dbReference type="InterPro" id="IPR005720">
    <property type="entry name" value="Dihydroorotate_DH_cat"/>
</dbReference>
<evidence type="ECO:0000256" key="3">
    <source>
        <dbReference type="ARBA" id="ARBA00022630"/>
    </source>
</evidence>
<sequence length="330" mass="36571">MNLDTKYLGLDLKHPIIAGASPLPDDLDKVRALEDAGIAAITMYSLFEEQITQNMIGTEAHLGSYENSFSEAASYFPEVDLLERGVEHYLDQLAKVKAAVSVPVIGSLNGTREGEWVNYATLIESAGADALELNLYFLPTDIDESASQLEDRCIRIVEAVKARITVPLAVKLSPFFTALPHFAKRLAAAGADSLVCFNRFYQPDIDIENLDIRPMLDLSHSHELRLRLRWLAFLSGRIDAQLAVSGGVHTGIDAVKALMAGADAIQVVSSLLINGPEQVQEMLDEVNAWMQEKEYASLEELRGCMNYLRCPDPDALERANYMRVLKSWRS</sequence>
<keyword evidence="9" id="KW-1185">Reference proteome</keyword>
<dbReference type="PIRSF" id="PIRSF000164">
    <property type="entry name" value="DHO_oxidase"/>
    <property type="match status" value="1"/>
</dbReference>
<evidence type="ECO:0000256" key="5">
    <source>
        <dbReference type="ARBA" id="ARBA00022975"/>
    </source>
</evidence>
<dbReference type="InterPro" id="IPR012135">
    <property type="entry name" value="Dihydroorotate_DH_1_2"/>
</dbReference>
<feature type="domain" description="Dihydroorotate dehydrogenase catalytic" evidence="7">
    <location>
        <begin position="83"/>
        <end position="290"/>
    </location>
</feature>
<dbReference type="InterPro" id="IPR050074">
    <property type="entry name" value="DHO_dehydrogenase"/>
</dbReference>
<dbReference type="SUPFAM" id="SSF51395">
    <property type="entry name" value="FMN-linked oxidoreductases"/>
    <property type="match status" value="1"/>
</dbReference>
<name>A0ABZ0RHE4_9BACT</name>
<dbReference type="Gene3D" id="3.20.20.70">
    <property type="entry name" value="Aldolase class I"/>
    <property type="match status" value="1"/>
</dbReference>
<comment type="pathway">
    <text evidence="2">Pyrimidine metabolism; UMP biosynthesis via de novo pathway.</text>
</comment>
<proteinExistence type="predicted"/>
<dbReference type="CDD" id="cd04739">
    <property type="entry name" value="DHOD_like"/>
    <property type="match status" value="1"/>
</dbReference>
<dbReference type="InterPro" id="IPR013785">
    <property type="entry name" value="Aldolase_TIM"/>
</dbReference>
<evidence type="ECO:0000256" key="2">
    <source>
        <dbReference type="ARBA" id="ARBA00004725"/>
    </source>
</evidence>
<keyword evidence="4" id="KW-0288">FMN</keyword>
<evidence type="ECO:0000259" key="7">
    <source>
        <dbReference type="Pfam" id="PF01180"/>
    </source>
</evidence>
<comment type="cofactor">
    <cofactor evidence="1">
        <name>FMN</name>
        <dbReference type="ChEBI" id="CHEBI:58210"/>
    </cofactor>
</comment>
<reference evidence="8 9" key="1">
    <citation type="submission" date="2023-11" db="EMBL/GenBank/DDBJ databases">
        <title>Coraliomargarita sp. nov., isolated from marine algae.</title>
        <authorList>
            <person name="Lee J.K."/>
            <person name="Baek J.H."/>
            <person name="Kim J.M."/>
            <person name="Choi D.G."/>
            <person name="Jeon C.O."/>
        </authorList>
    </citation>
    <scope>NUCLEOTIDE SEQUENCE [LARGE SCALE GENOMIC DNA]</scope>
    <source>
        <strain evidence="8 9">J2-16</strain>
    </source>
</reference>
<accession>A0ABZ0RHE4</accession>
<dbReference type="PANTHER" id="PTHR48109:SF3">
    <property type="entry name" value="SLL0744 PROTEIN"/>
    <property type="match status" value="1"/>
</dbReference>
<keyword evidence="6" id="KW-0560">Oxidoreductase</keyword>
<keyword evidence="3" id="KW-0285">Flavoprotein</keyword>
<evidence type="ECO:0000313" key="8">
    <source>
        <dbReference type="EMBL" id="WPJ95609.1"/>
    </source>
</evidence>
<evidence type="ECO:0000256" key="6">
    <source>
        <dbReference type="ARBA" id="ARBA00023002"/>
    </source>
</evidence>
<organism evidence="8 9">
    <name type="scientific">Coraliomargarita algicola</name>
    <dbReference type="NCBI Taxonomy" id="3092156"/>
    <lineage>
        <taxon>Bacteria</taxon>
        <taxon>Pseudomonadati</taxon>
        <taxon>Verrucomicrobiota</taxon>
        <taxon>Opitutia</taxon>
        <taxon>Puniceicoccales</taxon>
        <taxon>Coraliomargaritaceae</taxon>
        <taxon>Coraliomargarita</taxon>
    </lineage>
</organism>
<dbReference type="RefSeq" id="WP_319832488.1">
    <property type="nucleotide sequence ID" value="NZ_CP138858.1"/>
</dbReference>
<dbReference type="EMBL" id="CP138858">
    <property type="protein sequence ID" value="WPJ95609.1"/>
    <property type="molecule type" value="Genomic_DNA"/>
</dbReference>
<dbReference type="NCBIfam" id="NF005741">
    <property type="entry name" value="PRK07565.1"/>
    <property type="match status" value="1"/>
</dbReference>
<keyword evidence="5" id="KW-0665">Pyrimidine biosynthesis</keyword>
<protein>
    <submittedName>
        <fullName evidence="8">Dihydroorotate dehydrogenase-like protein</fullName>
    </submittedName>
</protein>
<dbReference type="PANTHER" id="PTHR48109">
    <property type="entry name" value="DIHYDROOROTATE DEHYDROGENASE (QUINONE), MITOCHONDRIAL-RELATED"/>
    <property type="match status" value="1"/>
</dbReference>
<evidence type="ECO:0000313" key="9">
    <source>
        <dbReference type="Proteomes" id="UP001324993"/>
    </source>
</evidence>
<evidence type="ECO:0000256" key="4">
    <source>
        <dbReference type="ARBA" id="ARBA00022643"/>
    </source>
</evidence>
<dbReference type="Pfam" id="PF01180">
    <property type="entry name" value="DHO_dh"/>
    <property type="match status" value="1"/>
</dbReference>
<gene>
    <name evidence="8" type="ORF">SH580_19510</name>
</gene>
<dbReference type="Proteomes" id="UP001324993">
    <property type="component" value="Chromosome"/>
</dbReference>
<evidence type="ECO:0000256" key="1">
    <source>
        <dbReference type="ARBA" id="ARBA00001917"/>
    </source>
</evidence>